<dbReference type="EMBL" id="JABFAF010000008">
    <property type="protein sequence ID" value="MBA0863781.1"/>
    <property type="molecule type" value="Genomic_DNA"/>
</dbReference>
<comment type="caution">
    <text evidence="1">The sequence shown here is derived from an EMBL/GenBank/DDBJ whole genome shotgun (WGS) entry which is preliminary data.</text>
</comment>
<sequence length="20" mass="2400">MMRVLDKRAMADLMTTLWNC</sequence>
<reference evidence="1 2" key="1">
    <citation type="journal article" date="2019" name="Genome Biol. Evol.">
        <title>Insights into the evolution of the New World diploid cottons (Gossypium, subgenus Houzingenia) based on genome sequencing.</title>
        <authorList>
            <person name="Grover C.E."/>
            <person name="Arick M.A. 2nd"/>
            <person name="Thrash A."/>
            <person name="Conover J.L."/>
            <person name="Sanders W.S."/>
            <person name="Peterson D.G."/>
            <person name="Frelichowski J.E."/>
            <person name="Scheffler J.A."/>
            <person name="Scheffler B.E."/>
            <person name="Wendel J.F."/>
        </authorList>
    </citation>
    <scope>NUCLEOTIDE SEQUENCE [LARGE SCALE GENOMIC DNA]</scope>
    <source>
        <strain evidence="1">1</strain>
        <tissue evidence="1">Leaf</tissue>
    </source>
</reference>
<name>A0A7J9LYI4_GOSSC</name>
<dbReference type="Proteomes" id="UP000593576">
    <property type="component" value="Unassembled WGS sequence"/>
</dbReference>
<dbReference type="AlphaFoldDB" id="A0A7J9LYI4"/>
<keyword evidence="2" id="KW-1185">Reference proteome</keyword>
<gene>
    <name evidence="1" type="ORF">Goshw_025753</name>
</gene>
<evidence type="ECO:0000313" key="1">
    <source>
        <dbReference type="EMBL" id="MBA0863781.1"/>
    </source>
</evidence>
<protein>
    <submittedName>
        <fullName evidence="1">Uncharacterized protein</fullName>
    </submittedName>
</protein>
<organism evidence="1 2">
    <name type="scientific">Gossypium schwendimanii</name>
    <name type="common">Cotton</name>
    <dbReference type="NCBI Taxonomy" id="34291"/>
    <lineage>
        <taxon>Eukaryota</taxon>
        <taxon>Viridiplantae</taxon>
        <taxon>Streptophyta</taxon>
        <taxon>Embryophyta</taxon>
        <taxon>Tracheophyta</taxon>
        <taxon>Spermatophyta</taxon>
        <taxon>Magnoliopsida</taxon>
        <taxon>eudicotyledons</taxon>
        <taxon>Gunneridae</taxon>
        <taxon>Pentapetalae</taxon>
        <taxon>rosids</taxon>
        <taxon>malvids</taxon>
        <taxon>Malvales</taxon>
        <taxon>Malvaceae</taxon>
        <taxon>Malvoideae</taxon>
        <taxon>Gossypium</taxon>
    </lineage>
</organism>
<proteinExistence type="predicted"/>
<evidence type="ECO:0000313" key="2">
    <source>
        <dbReference type="Proteomes" id="UP000593576"/>
    </source>
</evidence>
<accession>A0A7J9LYI4</accession>